<dbReference type="Proteomes" id="UP001362999">
    <property type="component" value="Unassembled WGS sequence"/>
</dbReference>
<protein>
    <recommendedName>
        <fullName evidence="3">F-box domain-containing protein</fullName>
    </recommendedName>
</protein>
<sequence length="432" mass="48573">MSSLPHISDSPTTASVYEAAEFPPEIEENIFLHALEGFVDSVRYDIERIAFMGVCRRWSRVIGRCPVIWSNVVIHPYMSLERIRFILYKVPADSLEVRFVLDTDARLGSRAAPPADYMHQWAYHTAPLLAEVATLSTELILHTLTHELVAILLKKIGFARACDVHTLSCISRETEHDFVAGLHPAFGRRGSLRVLTVRGVVPTWNMTEVYTSLTALYMSNIGHPFRRDHIRTLLASSPNLGVLEMSNVLFQTRYYEDEVVDLSDIVIPRLTSLKLGFGLDPHLNIPTSLVTPVLDALHLQSHPTRSWTEIGGLCGPYLGVARIFSMKQTLVDFAALDCIRRLDVGAHIDIGRCPASFIEAVAESVVLHIPCRREWIVPPHTLPTVLAKFWASASSQIVVYELLDAEENDGFRYRRWDNGSSSYLVHRTDMGC</sequence>
<evidence type="ECO:0000313" key="2">
    <source>
        <dbReference type="Proteomes" id="UP001362999"/>
    </source>
</evidence>
<gene>
    <name evidence="1" type="ORF">R3P38DRAFT_3239593</name>
</gene>
<reference evidence="1 2" key="1">
    <citation type="journal article" date="2024" name="J Genomics">
        <title>Draft genome sequencing and assembly of Favolaschia claudopus CIRM-BRFM 2984 isolated from oak limbs.</title>
        <authorList>
            <person name="Navarro D."/>
            <person name="Drula E."/>
            <person name="Chaduli D."/>
            <person name="Cazenave R."/>
            <person name="Ahrendt S."/>
            <person name="Wang J."/>
            <person name="Lipzen A."/>
            <person name="Daum C."/>
            <person name="Barry K."/>
            <person name="Grigoriev I.V."/>
            <person name="Favel A."/>
            <person name="Rosso M.N."/>
            <person name="Martin F."/>
        </authorList>
    </citation>
    <scope>NUCLEOTIDE SEQUENCE [LARGE SCALE GENOMIC DNA]</scope>
    <source>
        <strain evidence="1 2">CIRM-BRFM 2984</strain>
    </source>
</reference>
<evidence type="ECO:0008006" key="3">
    <source>
        <dbReference type="Google" id="ProtNLM"/>
    </source>
</evidence>
<dbReference type="AlphaFoldDB" id="A0AAV9Z8F6"/>
<keyword evidence="2" id="KW-1185">Reference proteome</keyword>
<evidence type="ECO:0000313" key="1">
    <source>
        <dbReference type="EMBL" id="KAK6974295.1"/>
    </source>
</evidence>
<proteinExistence type="predicted"/>
<name>A0AAV9Z8F6_9AGAR</name>
<accession>A0AAV9Z8F6</accession>
<dbReference type="EMBL" id="JAWWNJ010000185">
    <property type="protein sequence ID" value="KAK6974295.1"/>
    <property type="molecule type" value="Genomic_DNA"/>
</dbReference>
<comment type="caution">
    <text evidence="1">The sequence shown here is derived from an EMBL/GenBank/DDBJ whole genome shotgun (WGS) entry which is preliminary data.</text>
</comment>
<organism evidence="1 2">
    <name type="scientific">Favolaschia claudopus</name>
    <dbReference type="NCBI Taxonomy" id="2862362"/>
    <lineage>
        <taxon>Eukaryota</taxon>
        <taxon>Fungi</taxon>
        <taxon>Dikarya</taxon>
        <taxon>Basidiomycota</taxon>
        <taxon>Agaricomycotina</taxon>
        <taxon>Agaricomycetes</taxon>
        <taxon>Agaricomycetidae</taxon>
        <taxon>Agaricales</taxon>
        <taxon>Marasmiineae</taxon>
        <taxon>Mycenaceae</taxon>
        <taxon>Favolaschia</taxon>
    </lineage>
</organism>